<name>A0A1H0UTH0_9BACI</name>
<feature type="transmembrane region" description="Helical" evidence="1">
    <location>
        <begin position="29"/>
        <end position="47"/>
    </location>
</feature>
<sequence length="305" mass="33832">MNTQFTSPKGFGEILDQTFRLSKNKFKDFFLIALIFGGPIYIIQAIIQLSSGINFFREVGEGDAWFEQILASFKDPTYTETPTNLGQDISLLIVGLLSVLLLPIAQAAIMFAINHIRKNEDYTIGQVIKEAFGRFWPIIGSSILFGLIVFGLVIVPIIAIVMIGFVVSAVNPLLAIGLGILIFLGAAVGIGLLLTRWSFYFGSVVFDKQSPGFARSWRLSTGRTWKLMGLYIIFYMIISSISFAVETSLGLALGNSVLLMLIVNIVSLVTMMILSVGYTIMYLDLKTRHEADDLKDLIEDYNIEK</sequence>
<evidence type="ECO:0000256" key="1">
    <source>
        <dbReference type="SAM" id="Phobius"/>
    </source>
</evidence>
<dbReference type="AlphaFoldDB" id="A0A1H0UTH0"/>
<dbReference type="STRING" id="930152.SAMN05216565_105160"/>
<feature type="transmembrane region" description="Helical" evidence="1">
    <location>
        <begin position="225"/>
        <end position="245"/>
    </location>
</feature>
<reference evidence="3" key="1">
    <citation type="submission" date="2016-10" db="EMBL/GenBank/DDBJ databases">
        <authorList>
            <person name="Varghese N."/>
            <person name="Submissions S."/>
        </authorList>
    </citation>
    <scope>NUCLEOTIDE SEQUENCE [LARGE SCALE GENOMIC DNA]</scope>
    <source>
        <strain evidence="3">IBRC-M10078</strain>
    </source>
</reference>
<evidence type="ECO:0000313" key="3">
    <source>
        <dbReference type="Proteomes" id="UP000199159"/>
    </source>
</evidence>
<evidence type="ECO:0000313" key="2">
    <source>
        <dbReference type="EMBL" id="SDP69579.1"/>
    </source>
</evidence>
<keyword evidence="1" id="KW-0812">Transmembrane</keyword>
<dbReference type="PANTHER" id="PTHR33133:SF1">
    <property type="entry name" value="EXPRESSED PROTEIN-RELATED"/>
    <property type="match status" value="1"/>
</dbReference>
<dbReference type="PANTHER" id="PTHR33133">
    <property type="entry name" value="OS08G0107100 PROTEIN-RELATED"/>
    <property type="match status" value="1"/>
</dbReference>
<accession>A0A1H0UTH0</accession>
<feature type="transmembrane region" description="Helical" evidence="1">
    <location>
        <begin position="257"/>
        <end position="280"/>
    </location>
</feature>
<keyword evidence="1" id="KW-0472">Membrane</keyword>
<feature type="transmembrane region" description="Helical" evidence="1">
    <location>
        <begin position="89"/>
        <end position="114"/>
    </location>
</feature>
<proteinExistence type="predicted"/>
<keyword evidence="3" id="KW-1185">Reference proteome</keyword>
<gene>
    <name evidence="2" type="ORF">SAMN05216565_105160</name>
</gene>
<dbReference type="RefSeq" id="WP_090854460.1">
    <property type="nucleotide sequence ID" value="NZ_FNJU01000005.1"/>
</dbReference>
<protein>
    <recommendedName>
        <fullName evidence="4">Glycerophosphoryl diester phosphodiesterase membrane domain-containing protein</fullName>
    </recommendedName>
</protein>
<dbReference type="EMBL" id="FNJU01000005">
    <property type="protein sequence ID" value="SDP69579.1"/>
    <property type="molecule type" value="Genomic_DNA"/>
</dbReference>
<dbReference type="OrthoDB" id="2375893at2"/>
<feature type="transmembrane region" description="Helical" evidence="1">
    <location>
        <begin position="173"/>
        <end position="194"/>
    </location>
</feature>
<dbReference type="Proteomes" id="UP000199159">
    <property type="component" value="Unassembled WGS sequence"/>
</dbReference>
<feature type="transmembrane region" description="Helical" evidence="1">
    <location>
        <begin position="135"/>
        <end position="167"/>
    </location>
</feature>
<keyword evidence="1" id="KW-1133">Transmembrane helix</keyword>
<organism evidence="2 3">
    <name type="scientific">Litchfieldia salsa</name>
    <dbReference type="NCBI Taxonomy" id="930152"/>
    <lineage>
        <taxon>Bacteria</taxon>
        <taxon>Bacillati</taxon>
        <taxon>Bacillota</taxon>
        <taxon>Bacilli</taxon>
        <taxon>Bacillales</taxon>
        <taxon>Bacillaceae</taxon>
        <taxon>Litchfieldia</taxon>
    </lineage>
</organism>
<evidence type="ECO:0008006" key="4">
    <source>
        <dbReference type="Google" id="ProtNLM"/>
    </source>
</evidence>